<feature type="transmembrane region" description="Helical" evidence="10">
    <location>
        <begin position="903"/>
        <end position="924"/>
    </location>
</feature>
<evidence type="ECO:0000313" key="11">
    <source>
        <dbReference type="EMBL" id="SMB99384.1"/>
    </source>
</evidence>
<feature type="transmembrane region" description="Helical" evidence="10">
    <location>
        <begin position="930"/>
        <end position="953"/>
    </location>
</feature>
<evidence type="ECO:0000313" key="12">
    <source>
        <dbReference type="Proteomes" id="UP000192266"/>
    </source>
</evidence>
<dbReference type="NCBIfam" id="TIGR00915">
    <property type="entry name" value="2A0602"/>
    <property type="match status" value="1"/>
</dbReference>
<feature type="transmembrane region" description="Helical" evidence="10">
    <location>
        <begin position="368"/>
        <end position="390"/>
    </location>
</feature>
<evidence type="ECO:0000256" key="1">
    <source>
        <dbReference type="ARBA" id="ARBA00004429"/>
    </source>
</evidence>
<feature type="transmembrane region" description="Helical" evidence="10">
    <location>
        <begin position="12"/>
        <end position="33"/>
    </location>
</feature>
<feature type="region of interest" description="Disordered" evidence="9">
    <location>
        <begin position="1051"/>
        <end position="1097"/>
    </location>
</feature>
<keyword evidence="3" id="KW-0813">Transport</keyword>
<evidence type="ECO:0000256" key="3">
    <source>
        <dbReference type="ARBA" id="ARBA00022448"/>
    </source>
</evidence>
<keyword evidence="12" id="KW-1185">Reference proteome</keyword>
<evidence type="ECO:0000256" key="5">
    <source>
        <dbReference type="ARBA" id="ARBA00022519"/>
    </source>
</evidence>
<comment type="subcellular location">
    <subcellularLocation>
        <location evidence="1">Cell inner membrane</location>
        <topology evidence="1">Multi-pass membrane protein</topology>
    </subcellularLocation>
</comment>
<evidence type="ECO:0000256" key="2">
    <source>
        <dbReference type="ARBA" id="ARBA00010942"/>
    </source>
</evidence>
<dbReference type="GO" id="GO:0005886">
    <property type="term" value="C:plasma membrane"/>
    <property type="evidence" value="ECO:0007669"/>
    <property type="project" value="UniProtKB-SubCell"/>
</dbReference>
<dbReference type="FunFam" id="1.20.1640.10:FF:000001">
    <property type="entry name" value="Efflux pump membrane transporter"/>
    <property type="match status" value="1"/>
</dbReference>
<evidence type="ECO:0000256" key="7">
    <source>
        <dbReference type="ARBA" id="ARBA00022989"/>
    </source>
</evidence>
<keyword evidence="4" id="KW-1003">Cell membrane</keyword>
<feature type="transmembrane region" description="Helical" evidence="10">
    <location>
        <begin position="878"/>
        <end position="896"/>
    </location>
</feature>
<feature type="transmembrane region" description="Helical" evidence="10">
    <location>
        <begin position="539"/>
        <end position="558"/>
    </location>
</feature>
<evidence type="ECO:0000256" key="9">
    <source>
        <dbReference type="SAM" id="MobiDB-lite"/>
    </source>
</evidence>
<dbReference type="GO" id="GO:0009636">
    <property type="term" value="P:response to toxic substance"/>
    <property type="evidence" value="ECO:0007669"/>
    <property type="project" value="UniProtKB-ARBA"/>
</dbReference>
<dbReference type="AlphaFoldDB" id="A0A1W1W2P8"/>
<dbReference type="Pfam" id="PF00873">
    <property type="entry name" value="ACR_tran"/>
    <property type="match status" value="1"/>
</dbReference>
<dbReference type="InterPro" id="IPR001036">
    <property type="entry name" value="Acrflvin-R"/>
</dbReference>
<keyword evidence="5" id="KW-0997">Cell inner membrane</keyword>
<dbReference type="Gene3D" id="3.30.70.1440">
    <property type="entry name" value="Multidrug efflux transporter AcrB pore domain"/>
    <property type="match status" value="1"/>
</dbReference>
<feature type="compositionally biased region" description="Basic and acidic residues" evidence="9">
    <location>
        <begin position="1054"/>
        <end position="1063"/>
    </location>
</feature>
<dbReference type="PRINTS" id="PR00702">
    <property type="entry name" value="ACRIFLAVINRP"/>
</dbReference>
<dbReference type="Gene3D" id="3.30.70.1320">
    <property type="entry name" value="Multidrug efflux transporter AcrB pore domain like"/>
    <property type="match status" value="1"/>
</dbReference>
<proteinExistence type="inferred from homology"/>
<feature type="transmembrane region" description="Helical" evidence="10">
    <location>
        <begin position="396"/>
        <end position="419"/>
    </location>
</feature>
<dbReference type="SUPFAM" id="SSF82693">
    <property type="entry name" value="Multidrug efflux transporter AcrB pore domain, PN1, PN2, PC1 and PC2 subdomains"/>
    <property type="match status" value="4"/>
</dbReference>
<dbReference type="Gene3D" id="3.30.2090.10">
    <property type="entry name" value="Multidrug efflux transporter AcrB TolC docking domain, DN and DC subdomains"/>
    <property type="match status" value="2"/>
</dbReference>
<dbReference type="Proteomes" id="UP000192266">
    <property type="component" value="Unassembled WGS sequence"/>
</dbReference>
<keyword evidence="6 10" id="KW-0812">Transmembrane</keyword>
<dbReference type="GO" id="GO:0042910">
    <property type="term" value="F:xenobiotic transmembrane transporter activity"/>
    <property type="evidence" value="ECO:0007669"/>
    <property type="project" value="TreeGrafter"/>
</dbReference>
<dbReference type="PANTHER" id="PTHR32063">
    <property type="match status" value="1"/>
</dbReference>
<gene>
    <name evidence="11" type="ORF">SAMN00120144_0168</name>
</gene>
<dbReference type="EMBL" id="FWWW01000091">
    <property type="protein sequence ID" value="SMB99384.1"/>
    <property type="molecule type" value="Genomic_DNA"/>
</dbReference>
<dbReference type="Gene3D" id="1.20.1640.10">
    <property type="entry name" value="Multidrug efflux transporter AcrB transmembrane domain"/>
    <property type="match status" value="2"/>
</dbReference>
<name>A0A1W1W2P8_9BACT</name>
<dbReference type="OrthoDB" id="9758940at2"/>
<dbReference type="SUPFAM" id="SSF82714">
    <property type="entry name" value="Multidrug efflux transporter AcrB TolC docking domain, DN and DC subdomains"/>
    <property type="match status" value="2"/>
</dbReference>
<feature type="transmembrane region" description="Helical" evidence="10">
    <location>
        <begin position="472"/>
        <end position="499"/>
    </location>
</feature>
<dbReference type="GO" id="GO:0015562">
    <property type="term" value="F:efflux transmembrane transporter activity"/>
    <property type="evidence" value="ECO:0007669"/>
    <property type="project" value="InterPro"/>
</dbReference>
<keyword evidence="7 10" id="KW-1133">Transmembrane helix</keyword>
<sequence length="1097" mass="118582">MISDVFIRRPVTAIVISVVIVLLGGISVLNLPVSQYPNISPPVVQVAGSFTGADAQTVEQTVVTPIETQINGTPGMAYMQSNATNDGRMSTNVTFDIGTNIDIATLDVQNRVSVAQPTLPDEVKRLGLTVKKRNPTTLMVLAIYSPKRSHSTAFLDNYTNVYVRDALLRVPGVGDVTALGQDFSMRVWLQPDKMAQLGLSVTDVTSALREQNVQVAAGSVGTAPQFSTQAFQYTIFVNGRLNQVEEFEEIVVRTNPEDGSVVQLKDVARVQLGQFDYSRYNTTNGIPTTLLLVNQTPGGNALQTADGIYATMDALQEKFPPDVTYKAAFESVTVVRVSIREVLNTLGEALLLVTLVVFLFLQSWRATLIPILAIPVAIIGTFIFFIPLGFTINTLTLFGFVLAIGIVVDDAIVVVEAVQHYIDNEKIPAREATIKAMKDITAPVIAIALILAAVFVPVGFIPGIVGKLYQQFAITIAISVVLSASVALTLTPALCALLMRPTEQNADSKGLNKLFYKFNMWFGRTTESYSLGVRKALRFAPFVMILLACIYAGTVGLFNAKPTGFIPTEDEGRLFVSVELPQGASSARTKQVLNQMSDIMRRKAPALRTYTAVGGLNALNFSFKPSSGTFFIQLKPWDERKDESMQLAAVIAGLQKEFSVIKGANIVVVPPPAIPGLGNTGGFSFQLEQREGSTDIKAFEATVNKFVAAANQRPEIGRAFTFFTAKTPGYQVTVDREKAKKLGVSLSSVFTTMSTYMGSAYINDFTKYGRNFRVVAQADTFYRKDIENLGGYYVMNQQGQNVPLRSIITTKVVENAPLISHYNLFRSAEINGDAAPGYSSGQAIQALEEVAADVLPAGYGYDFSGLSREEISSGNSTIIIFGLSILFVFLLLAALYESWSVPFSVLLSVPLGAFGAMMALIFLPKLTNNVYAQIGLITLIGLAAKNAILIVEFAKERVDIGMNLIEATIDAVKLRLRPIIMTSLAFILGVLPLAFASGAGAVSRQTIGWTVTGGMLAATFLAIFIVPVLYVLITKFAYGKTKLAELEASYDPAAHGHEQHGSKEPNTPPTGPAGPSSNGHASEERKRKKETPPELGT</sequence>
<evidence type="ECO:0000256" key="8">
    <source>
        <dbReference type="ARBA" id="ARBA00023136"/>
    </source>
</evidence>
<feature type="transmembrane region" description="Helical" evidence="10">
    <location>
        <begin position="440"/>
        <end position="460"/>
    </location>
</feature>
<dbReference type="SUPFAM" id="SSF82866">
    <property type="entry name" value="Multidrug efflux transporter AcrB transmembrane domain"/>
    <property type="match status" value="2"/>
</dbReference>
<accession>A0A1W1W2P8</accession>
<evidence type="ECO:0000256" key="10">
    <source>
        <dbReference type="SAM" id="Phobius"/>
    </source>
</evidence>
<dbReference type="NCBIfam" id="NF000282">
    <property type="entry name" value="RND_permease_1"/>
    <property type="match status" value="1"/>
</dbReference>
<feature type="transmembrane region" description="Helical" evidence="10">
    <location>
        <begin position="974"/>
        <end position="995"/>
    </location>
</feature>
<dbReference type="Gene3D" id="3.30.70.1430">
    <property type="entry name" value="Multidrug efflux transporter AcrB pore domain"/>
    <property type="match status" value="2"/>
</dbReference>
<organism evidence="11 12">
    <name type="scientific">Hymenobacter roseosalivarius DSM 11622</name>
    <dbReference type="NCBI Taxonomy" id="645990"/>
    <lineage>
        <taxon>Bacteria</taxon>
        <taxon>Pseudomonadati</taxon>
        <taxon>Bacteroidota</taxon>
        <taxon>Cytophagia</taxon>
        <taxon>Cytophagales</taxon>
        <taxon>Hymenobacteraceae</taxon>
        <taxon>Hymenobacter</taxon>
    </lineage>
</organism>
<dbReference type="STRING" id="645990.SAMN00120144_0168"/>
<evidence type="ECO:0000256" key="4">
    <source>
        <dbReference type="ARBA" id="ARBA00022475"/>
    </source>
</evidence>
<keyword evidence="8 10" id="KW-0472">Membrane</keyword>
<feature type="transmembrane region" description="Helical" evidence="10">
    <location>
        <begin position="342"/>
        <end position="361"/>
    </location>
</feature>
<dbReference type="PANTHER" id="PTHR32063:SF11">
    <property type="entry name" value="CATION OR DRUG EFFLUX SYSTEM PROTEIN"/>
    <property type="match status" value="1"/>
</dbReference>
<protein>
    <submittedName>
        <fullName evidence="11">Transporter, hydrophobe/amphiphile efflux-1 (HAE1) family</fullName>
    </submittedName>
</protein>
<dbReference type="RefSeq" id="WP_084447236.1">
    <property type="nucleotide sequence ID" value="NZ_FWWW01000091.1"/>
</dbReference>
<feature type="transmembrane region" description="Helical" evidence="10">
    <location>
        <begin position="1007"/>
        <end position="1033"/>
    </location>
</feature>
<reference evidence="11 12" key="1">
    <citation type="submission" date="2017-04" db="EMBL/GenBank/DDBJ databases">
        <authorList>
            <person name="Afonso C.L."/>
            <person name="Miller P.J."/>
            <person name="Scott M.A."/>
            <person name="Spackman E."/>
            <person name="Goraichik I."/>
            <person name="Dimitrov K.M."/>
            <person name="Suarez D.L."/>
            <person name="Swayne D.E."/>
        </authorList>
    </citation>
    <scope>NUCLEOTIDE SEQUENCE [LARGE SCALE GENOMIC DNA]</scope>
    <source>
        <strain evidence="11 12">DSM 11622</strain>
    </source>
</reference>
<dbReference type="InterPro" id="IPR027463">
    <property type="entry name" value="AcrB_DN_DC_subdom"/>
</dbReference>
<comment type="similarity">
    <text evidence="2">Belongs to the resistance-nodulation-cell division (RND) (TC 2.A.6) family.</text>
</comment>
<evidence type="ECO:0000256" key="6">
    <source>
        <dbReference type="ARBA" id="ARBA00022692"/>
    </source>
</evidence>
<dbReference type="InterPro" id="IPR004764">
    <property type="entry name" value="MdtF-like"/>
</dbReference>